<keyword evidence="6 8" id="KW-1133">Transmembrane helix</keyword>
<evidence type="ECO:0000256" key="5">
    <source>
        <dbReference type="ARBA" id="ARBA00022692"/>
    </source>
</evidence>
<evidence type="ECO:0000256" key="4">
    <source>
        <dbReference type="ARBA" id="ARBA00022475"/>
    </source>
</evidence>
<dbReference type="PANTHER" id="PTHR30269">
    <property type="entry name" value="TRANSMEMBRANE PROTEIN YFCA"/>
    <property type="match status" value="1"/>
</dbReference>
<dbReference type="RefSeq" id="WP_180282618.1">
    <property type="nucleotide sequence ID" value="NZ_JABFDB010000009.1"/>
</dbReference>
<keyword evidence="4 8" id="KW-1003">Cell membrane</keyword>
<feature type="transmembrane region" description="Helical" evidence="8">
    <location>
        <begin position="6"/>
        <end position="24"/>
    </location>
</feature>
<comment type="caution">
    <text evidence="9">The sequence shown here is derived from an EMBL/GenBank/DDBJ whole genome shotgun (WGS) entry which is preliminary data.</text>
</comment>
<feature type="transmembrane region" description="Helical" evidence="8">
    <location>
        <begin position="233"/>
        <end position="250"/>
    </location>
</feature>
<evidence type="ECO:0000256" key="3">
    <source>
        <dbReference type="ARBA" id="ARBA00022448"/>
    </source>
</evidence>
<feature type="transmembrane region" description="Helical" evidence="8">
    <location>
        <begin position="170"/>
        <end position="191"/>
    </location>
</feature>
<evidence type="ECO:0000256" key="2">
    <source>
        <dbReference type="ARBA" id="ARBA00009142"/>
    </source>
</evidence>
<dbReference type="InterPro" id="IPR052017">
    <property type="entry name" value="TSUP"/>
</dbReference>
<feature type="transmembrane region" description="Helical" evidence="8">
    <location>
        <begin position="36"/>
        <end position="58"/>
    </location>
</feature>
<organism evidence="9 10">
    <name type="scientific">Azospirillum oleiclasticum</name>
    <dbReference type="NCBI Taxonomy" id="2735135"/>
    <lineage>
        <taxon>Bacteria</taxon>
        <taxon>Pseudomonadati</taxon>
        <taxon>Pseudomonadota</taxon>
        <taxon>Alphaproteobacteria</taxon>
        <taxon>Rhodospirillales</taxon>
        <taxon>Azospirillaceae</taxon>
        <taxon>Azospirillum</taxon>
    </lineage>
</organism>
<dbReference type="InterPro" id="IPR002781">
    <property type="entry name" value="TM_pro_TauE-like"/>
</dbReference>
<feature type="transmembrane region" description="Helical" evidence="8">
    <location>
        <begin position="141"/>
        <end position="163"/>
    </location>
</feature>
<comment type="subcellular location">
    <subcellularLocation>
        <location evidence="1 8">Cell membrane</location>
        <topology evidence="1 8">Multi-pass membrane protein</topology>
    </subcellularLocation>
</comment>
<evidence type="ECO:0000256" key="1">
    <source>
        <dbReference type="ARBA" id="ARBA00004651"/>
    </source>
</evidence>
<feature type="transmembrane region" description="Helical" evidence="8">
    <location>
        <begin position="78"/>
        <end position="96"/>
    </location>
</feature>
<feature type="transmembrane region" description="Helical" evidence="8">
    <location>
        <begin position="103"/>
        <end position="121"/>
    </location>
</feature>
<keyword evidence="5 8" id="KW-0812">Transmembrane</keyword>
<feature type="transmembrane region" description="Helical" evidence="8">
    <location>
        <begin position="203"/>
        <end position="221"/>
    </location>
</feature>
<gene>
    <name evidence="9" type="ORF">HND93_14095</name>
</gene>
<name>A0ABX2TC66_9PROT</name>
<evidence type="ECO:0000256" key="7">
    <source>
        <dbReference type="ARBA" id="ARBA00023136"/>
    </source>
</evidence>
<keyword evidence="7 8" id="KW-0472">Membrane</keyword>
<evidence type="ECO:0000313" key="9">
    <source>
        <dbReference type="EMBL" id="NYZ20841.1"/>
    </source>
</evidence>
<dbReference type="PANTHER" id="PTHR30269:SF32">
    <property type="entry name" value="MEMBRANE TRANSPORTER PROTEIN-RELATED"/>
    <property type="match status" value="1"/>
</dbReference>
<proteinExistence type="inferred from homology"/>
<dbReference type="Proteomes" id="UP000584642">
    <property type="component" value="Unassembled WGS sequence"/>
</dbReference>
<evidence type="ECO:0000256" key="8">
    <source>
        <dbReference type="RuleBase" id="RU363041"/>
    </source>
</evidence>
<accession>A0ABX2TC66</accession>
<keyword evidence="10" id="KW-1185">Reference proteome</keyword>
<dbReference type="Pfam" id="PF01925">
    <property type="entry name" value="TauE"/>
    <property type="match status" value="1"/>
</dbReference>
<dbReference type="EMBL" id="JABFDB010000009">
    <property type="protein sequence ID" value="NYZ20841.1"/>
    <property type="molecule type" value="Genomic_DNA"/>
</dbReference>
<reference evidence="9 10" key="1">
    <citation type="submission" date="2020-05" db="EMBL/GenBank/DDBJ databases">
        <title>Azospirillum oleiclasticum sp. nov, a nitrogen-fixing and heavy crude oil-emulsifying bacterium isolated from the crude oil of Yumen Oilfield.</title>
        <authorList>
            <person name="Wu D."/>
            <person name="Cai M."/>
            <person name="Zhang X."/>
        </authorList>
    </citation>
    <scope>NUCLEOTIDE SEQUENCE [LARGE SCALE GENOMIC DNA]</scope>
    <source>
        <strain evidence="9 10">ROY-1-1-2</strain>
    </source>
</reference>
<sequence length="251" mass="25452">MDAGAGAGLTLAVAAAGLMLGGFVKGTIGIGLPLVAVPLLATVMPVPQAVALMVLPLMVTNLWQGLAGGHAPTIVRRFWPMILVLMATIPVSATALSALDPSLLYLILGAAVVVSAVPMLADVVPPIPPHAEPWAGPLVAGIAGGLGGVSSFFGPPIVLYMLGLHLAKDLFVATMAIVYLTGTIALSLTLAANAVLTLGLLKLSAAAVLPTALGMAGGALVRRRIDQRLFRRVVAVTLLVIGVNFGWKALS</sequence>
<keyword evidence="3" id="KW-0813">Transport</keyword>
<protein>
    <recommendedName>
        <fullName evidence="8">Probable membrane transporter protein</fullName>
    </recommendedName>
</protein>
<evidence type="ECO:0000313" key="10">
    <source>
        <dbReference type="Proteomes" id="UP000584642"/>
    </source>
</evidence>
<evidence type="ECO:0000256" key="6">
    <source>
        <dbReference type="ARBA" id="ARBA00022989"/>
    </source>
</evidence>
<comment type="similarity">
    <text evidence="2 8">Belongs to the 4-toluene sulfonate uptake permease (TSUP) (TC 2.A.102) family.</text>
</comment>